<dbReference type="InterPro" id="IPR051673">
    <property type="entry name" value="SSDNA_exonuclease_RecJ"/>
</dbReference>
<dbReference type="Pfam" id="PF02272">
    <property type="entry name" value="DHHA1"/>
    <property type="match status" value="1"/>
</dbReference>
<dbReference type="NCBIfam" id="TIGR00644">
    <property type="entry name" value="recJ"/>
    <property type="match status" value="1"/>
</dbReference>
<feature type="domain" description="DDH" evidence="6">
    <location>
        <begin position="82"/>
        <end position="226"/>
    </location>
</feature>
<keyword evidence="3" id="KW-0540">Nuclease</keyword>
<gene>
    <name evidence="10" type="primary">recJ</name>
    <name evidence="10" type="ORF">ACFSCX_05785</name>
</gene>
<dbReference type="RefSeq" id="WP_377927209.1">
    <property type="nucleotide sequence ID" value="NZ_JBHUEM010000004.1"/>
</dbReference>
<keyword evidence="5 10" id="KW-0269">Exonuclease</keyword>
<protein>
    <recommendedName>
        <fullName evidence="2">Single-stranded-DNA-specific exonuclease RecJ</fullName>
    </recommendedName>
</protein>
<dbReference type="InterPro" id="IPR018779">
    <property type="entry name" value="RecJ_C"/>
</dbReference>
<dbReference type="EMBL" id="JBHUEM010000004">
    <property type="protein sequence ID" value="MFD1736071.1"/>
    <property type="molecule type" value="Genomic_DNA"/>
</dbReference>
<keyword evidence="11" id="KW-1185">Reference proteome</keyword>
<evidence type="ECO:0000259" key="6">
    <source>
        <dbReference type="Pfam" id="PF01368"/>
    </source>
</evidence>
<comment type="similarity">
    <text evidence="1">Belongs to the RecJ family.</text>
</comment>
<evidence type="ECO:0000256" key="1">
    <source>
        <dbReference type="ARBA" id="ARBA00005915"/>
    </source>
</evidence>
<dbReference type="InterPro" id="IPR003156">
    <property type="entry name" value="DHHA1_dom"/>
</dbReference>
<feature type="domain" description="DHHA1" evidence="7">
    <location>
        <begin position="347"/>
        <end position="439"/>
    </location>
</feature>
<dbReference type="Pfam" id="PF10141">
    <property type="entry name" value="ssDNA-exonuc_C"/>
    <property type="match status" value="1"/>
</dbReference>
<evidence type="ECO:0000256" key="4">
    <source>
        <dbReference type="ARBA" id="ARBA00022801"/>
    </source>
</evidence>
<proteinExistence type="inferred from homology"/>
<dbReference type="SUPFAM" id="SSF64182">
    <property type="entry name" value="DHH phosphoesterases"/>
    <property type="match status" value="1"/>
</dbReference>
<comment type="caution">
    <text evidence="10">The sequence shown here is derived from an EMBL/GenBank/DDBJ whole genome shotgun (WGS) entry which is preliminary data.</text>
</comment>
<dbReference type="InterPro" id="IPR004610">
    <property type="entry name" value="RecJ"/>
</dbReference>
<evidence type="ECO:0000256" key="5">
    <source>
        <dbReference type="ARBA" id="ARBA00022839"/>
    </source>
</evidence>
<dbReference type="PANTHER" id="PTHR30255:SF2">
    <property type="entry name" value="SINGLE-STRANDED-DNA-SPECIFIC EXONUCLEASE RECJ"/>
    <property type="match status" value="1"/>
</dbReference>
<evidence type="ECO:0000259" key="7">
    <source>
        <dbReference type="Pfam" id="PF02272"/>
    </source>
</evidence>
<evidence type="ECO:0000256" key="3">
    <source>
        <dbReference type="ARBA" id="ARBA00022722"/>
    </source>
</evidence>
<dbReference type="InterPro" id="IPR038763">
    <property type="entry name" value="DHH_sf"/>
</dbReference>
<keyword evidence="4" id="KW-0378">Hydrolase</keyword>
<sequence>MLASKTRWIEKQWNKENAEILAKTLSLSPILADLLVSRGITTSEEATKFLNIDENDWHDPFLLHDMDRTVERIKVAIEEGQKILVFGDYDADGVSSTTVLIRALREVGANASFYIPNRFTEGYGPNNEAFQWAKNEGYDLIITVDTGISALREASFAKDLKIDLIITDHHEPGPELPDAYAIIHPKKPGSSYPFEELAGVGVALKVAHALLGKCPDEYVGFAAIGTIADLVPLHDENRLIASKGIQALRNSVNPGLKALLNVCGISQKDITEETIGFSIGPRINAAGRLDSADPAVDLFLTEDENVAMEIANTINALNKERQKIVNEMTEEAIKMVDEQYPLEENPVLIIGKEGWNAGVIGIVASRLVEKFYRPTIVLSLDSEKQEAKGSARSIEGFDLFENLSTCRDILPHFGGHTMAAGMTISYQYIEELRERLIRLAGECLTPEDYTPITKIDVECELEDISIDTIEQLQSLSPFGVGNPKPKFAISEASIQQMKKIGQDQSHLKLMLEKSGVLLDGIAFGHGHVTQHISPLSSISVIGDLSINEWNNHRKPQIMIEDICVKEWQLFDFRGNKMVKKQIESILQDFHKIMIFNEDSIKELHLQDLEESIWLIRDEKDIDTFLSTPDYVVFADMPPSLSLIEAIVKKLNPKRIYAFFNQSETHFFNTIPTREHFKWFYAFLAKNKEFDMKSSAERLAKQRGWSKESIQFMSKVFFELEFVTINNGIISLTNQPKKRDLTDSRTYQQKQEQIEIEDVLMYSSYSQLKDWFDHVYKGLVTV</sequence>
<dbReference type="GO" id="GO:0004527">
    <property type="term" value="F:exonuclease activity"/>
    <property type="evidence" value="ECO:0007669"/>
    <property type="project" value="UniProtKB-KW"/>
</dbReference>
<dbReference type="InterPro" id="IPR041122">
    <property type="entry name" value="RecJ_OB"/>
</dbReference>
<organism evidence="10 11">
    <name type="scientific">Bacillus salitolerans</name>
    <dbReference type="NCBI Taxonomy" id="1437434"/>
    <lineage>
        <taxon>Bacteria</taxon>
        <taxon>Bacillati</taxon>
        <taxon>Bacillota</taxon>
        <taxon>Bacilli</taxon>
        <taxon>Bacillales</taxon>
        <taxon>Bacillaceae</taxon>
        <taxon>Bacillus</taxon>
    </lineage>
</organism>
<feature type="domain" description="Single-stranded-DNA-specific exonuclease RecJ C-terminal" evidence="8">
    <location>
        <begin position="568"/>
        <end position="771"/>
    </location>
</feature>
<evidence type="ECO:0000313" key="11">
    <source>
        <dbReference type="Proteomes" id="UP001597214"/>
    </source>
</evidence>
<dbReference type="Gene3D" id="3.90.1640.30">
    <property type="match status" value="1"/>
</dbReference>
<name>A0ABW4LME8_9BACI</name>
<dbReference type="Proteomes" id="UP001597214">
    <property type="component" value="Unassembled WGS sequence"/>
</dbReference>
<accession>A0ABW4LME8</accession>
<dbReference type="PANTHER" id="PTHR30255">
    <property type="entry name" value="SINGLE-STRANDED-DNA-SPECIFIC EXONUCLEASE RECJ"/>
    <property type="match status" value="1"/>
</dbReference>
<dbReference type="Pfam" id="PF17768">
    <property type="entry name" value="RecJ_OB"/>
    <property type="match status" value="1"/>
</dbReference>
<dbReference type="Gene3D" id="3.10.310.30">
    <property type="match status" value="1"/>
</dbReference>
<dbReference type="InterPro" id="IPR001667">
    <property type="entry name" value="DDH_dom"/>
</dbReference>
<evidence type="ECO:0000259" key="9">
    <source>
        <dbReference type="Pfam" id="PF17768"/>
    </source>
</evidence>
<reference evidence="11" key="1">
    <citation type="journal article" date="2019" name="Int. J. Syst. Evol. Microbiol.">
        <title>The Global Catalogue of Microorganisms (GCM) 10K type strain sequencing project: providing services to taxonomists for standard genome sequencing and annotation.</title>
        <authorList>
            <consortium name="The Broad Institute Genomics Platform"/>
            <consortium name="The Broad Institute Genome Sequencing Center for Infectious Disease"/>
            <person name="Wu L."/>
            <person name="Ma J."/>
        </authorList>
    </citation>
    <scope>NUCLEOTIDE SEQUENCE [LARGE SCALE GENOMIC DNA]</scope>
    <source>
        <strain evidence="11">CCUG 49339</strain>
    </source>
</reference>
<evidence type="ECO:0000313" key="10">
    <source>
        <dbReference type="EMBL" id="MFD1736071.1"/>
    </source>
</evidence>
<evidence type="ECO:0000256" key="2">
    <source>
        <dbReference type="ARBA" id="ARBA00019841"/>
    </source>
</evidence>
<dbReference type="Pfam" id="PF01368">
    <property type="entry name" value="DHH"/>
    <property type="match status" value="1"/>
</dbReference>
<evidence type="ECO:0000259" key="8">
    <source>
        <dbReference type="Pfam" id="PF10141"/>
    </source>
</evidence>
<feature type="domain" description="RecJ OB" evidence="9">
    <location>
        <begin position="455"/>
        <end position="561"/>
    </location>
</feature>